<keyword evidence="2" id="KW-1185">Reference proteome</keyword>
<dbReference type="Pfam" id="PF08665">
    <property type="entry name" value="PglZ"/>
    <property type="match status" value="1"/>
</dbReference>
<name>A0ABU4UD75_9GAMM</name>
<protein>
    <submittedName>
        <fullName evidence="1">BREX-1 system phosphatase PglZ type A</fullName>
    </submittedName>
</protein>
<dbReference type="NCBIfam" id="TIGR02687">
    <property type="entry name" value="BREX-1 system phosphatase PglZ type A"/>
    <property type="match status" value="1"/>
</dbReference>
<dbReference type="Gene3D" id="3.40.720.10">
    <property type="entry name" value="Alkaline Phosphatase, subunit A"/>
    <property type="match status" value="1"/>
</dbReference>
<dbReference type="RefSeq" id="WP_319960876.1">
    <property type="nucleotide sequence ID" value="NZ_JAXARY010000004.1"/>
</dbReference>
<dbReference type="InterPro" id="IPR014060">
    <property type="entry name" value="PglZ"/>
</dbReference>
<dbReference type="EMBL" id="JAXARY010000004">
    <property type="protein sequence ID" value="MDX8126775.1"/>
    <property type="molecule type" value="Genomic_DNA"/>
</dbReference>
<dbReference type="SUPFAM" id="SSF53649">
    <property type="entry name" value="Alkaline phosphatase-like"/>
    <property type="match status" value="1"/>
</dbReference>
<dbReference type="Proteomes" id="UP001284537">
    <property type="component" value="Unassembled WGS sequence"/>
</dbReference>
<proteinExistence type="predicted"/>
<reference evidence="1 2" key="1">
    <citation type="submission" date="2023-11" db="EMBL/GenBank/DDBJ databases">
        <authorList>
            <person name="Ouyang M.-Y."/>
        </authorList>
    </citation>
    <scope>NUCLEOTIDE SEQUENCE [LARGE SCALE GENOMIC DNA]</scope>
    <source>
        <strain evidence="1 2">OY6</strain>
    </source>
</reference>
<sequence>MSENKIALALNRLFDKHRIVFWFDAKQELRDDFEALALPDIEKLELINNEYAIKYRILREQPEQKFLLYRDGPQPVDLDNWLLDVQLAHGEFRTDQAALWLSELELGFQFVDLVQTHAEFFQAIKRRDALKKWLKPDDTNGLIRLKMLAVCAGSEARIDAVIENLFQELADGRNDKSKLIERCGLDVFLWEQLLRIYDYHSPEKSLKDFLIRLFHDCYEMELEPGKYADLRKRVHGGEKLPSRMSQDIQVFIKRWKDSRQFETGFETLSAEVAELLGIEQDLAKRDFRQLIELDYFRLIDQKIISDLVKVVVERTVSGGDVALWVRRRRQGHWYREFRHLYEAIDYAAQFINTLGEANLTMDGLVDGVQRYSRYWYQLDQLYRKFTFHVRMSGQASLMSILTEQIENLYTNNFLLKINDCFQAFVDDVQVWNASPVTLQRNFFEHWVRPFLRKDNKVCVIISDAMRYEIGDELLSLIRQEDRYSAELEAALSMLPSYTQLGMAALLPNETLAITDNDTGTVLVDGQSSQGTASRSKILQASLNGRGQAVTAEDFMSMNRDDARELLKANDVVYIYHNRIDHTGDKMHSEGQAFEAAEQTLDDLVRLVKKLAAANANNLLITADHGFIYQHRVLDESDFSSVEAEGANILYRDRRFVLGKGLKLSPALHTFSPAQLGLEGNVEVQIPKSINRLRLKGSGSRFVHGGASLQEVVIPVLKINKKRQSDVTSVEVEILRGASSVITSGQLAVTLYQSGPVTDKIQPRVLRAGIYTEAGDLISDSHELTFDLSSENSRERELQIRFVLTRKADDANGQEVILKLEEKHAGTSHYKEYKSLRYVMRRSFTSDFDF</sequence>
<evidence type="ECO:0000313" key="1">
    <source>
        <dbReference type="EMBL" id="MDX8126775.1"/>
    </source>
</evidence>
<accession>A0ABU4UD75</accession>
<gene>
    <name evidence="1" type="primary">pglZ</name>
    <name evidence="1" type="ORF">QLH52_05745</name>
</gene>
<comment type="caution">
    <text evidence="1">The sequence shown here is derived from an EMBL/GenBank/DDBJ whole genome shotgun (WGS) entry which is preliminary data.</text>
</comment>
<dbReference type="InterPro" id="IPR017850">
    <property type="entry name" value="Alkaline_phosphatase_core_sf"/>
</dbReference>
<organism evidence="1 2">
    <name type="scientific">Methylomonas defluvii</name>
    <dbReference type="NCBI Taxonomy" id="3045149"/>
    <lineage>
        <taxon>Bacteria</taxon>
        <taxon>Pseudomonadati</taxon>
        <taxon>Pseudomonadota</taxon>
        <taxon>Gammaproteobacteria</taxon>
        <taxon>Methylococcales</taxon>
        <taxon>Methylococcaceae</taxon>
        <taxon>Methylomonas</taxon>
    </lineage>
</organism>
<evidence type="ECO:0000313" key="2">
    <source>
        <dbReference type="Proteomes" id="UP001284537"/>
    </source>
</evidence>